<keyword evidence="6" id="KW-1185">Reference proteome</keyword>
<evidence type="ECO:0000256" key="3">
    <source>
        <dbReference type="ARBA" id="ARBA00023163"/>
    </source>
</evidence>
<dbReference type="SUPFAM" id="SSF46785">
    <property type="entry name" value="Winged helix' DNA-binding domain"/>
    <property type="match status" value="1"/>
</dbReference>
<organism evidence="5 6">
    <name type="scientific">Nonomuraea coxensis DSM 45129</name>
    <dbReference type="NCBI Taxonomy" id="1122611"/>
    <lineage>
        <taxon>Bacteria</taxon>
        <taxon>Bacillati</taxon>
        <taxon>Actinomycetota</taxon>
        <taxon>Actinomycetes</taxon>
        <taxon>Streptosporangiales</taxon>
        <taxon>Streptosporangiaceae</taxon>
        <taxon>Nonomuraea</taxon>
    </lineage>
</organism>
<gene>
    <name evidence="5" type="primary">arsR1</name>
    <name evidence="5" type="ORF">Nocox_20085</name>
</gene>
<keyword evidence="2" id="KW-0238">DNA-binding</keyword>
<dbReference type="InterPro" id="IPR051011">
    <property type="entry name" value="Metal_resp_trans_reg"/>
</dbReference>
<dbReference type="Proteomes" id="UP000824681">
    <property type="component" value="Chromosome"/>
</dbReference>
<dbReference type="InterPro" id="IPR001845">
    <property type="entry name" value="HTH_ArsR_DNA-bd_dom"/>
</dbReference>
<feature type="domain" description="HTH arsR-type" evidence="4">
    <location>
        <begin position="38"/>
        <end position="134"/>
    </location>
</feature>
<keyword evidence="1" id="KW-0805">Transcription regulation</keyword>
<protein>
    <submittedName>
        <fullName evidence="5">Arsenical resistance operon repressor</fullName>
    </submittedName>
</protein>
<dbReference type="NCBIfam" id="NF033788">
    <property type="entry name" value="HTH_metalloreg"/>
    <property type="match status" value="1"/>
</dbReference>
<evidence type="ECO:0000313" key="6">
    <source>
        <dbReference type="Proteomes" id="UP000824681"/>
    </source>
</evidence>
<dbReference type="InterPro" id="IPR036388">
    <property type="entry name" value="WH-like_DNA-bd_sf"/>
</dbReference>
<name>A0ABX8U408_9ACTN</name>
<dbReference type="PANTHER" id="PTHR43132">
    <property type="entry name" value="ARSENICAL RESISTANCE OPERON REPRESSOR ARSR-RELATED"/>
    <property type="match status" value="1"/>
</dbReference>
<reference evidence="5 6" key="1">
    <citation type="journal article" date="2021" name="ACS Chem. Biol.">
        <title>Genomic-Led Discovery of a Novel Glycopeptide Antibiotic by Nonomuraea coxensis DSM 45129.</title>
        <authorList>
            <person name="Yushchuk O."/>
            <person name="Vior N.M."/>
            <person name="Andreo-Vidal A."/>
            <person name="Berini F."/>
            <person name="Ruckert C."/>
            <person name="Busche T."/>
            <person name="Binda E."/>
            <person name="Kalinowski J."/>
            <person name="Truman A.W."/>
            <person name="Marinelli F."/>
        </authorList>
    </citation>
    <scope>NUCLEOTIDE SEQUENCE [LARGE SCALE GENOMIC DNA]</scope>
    <source>
        <strain evidence="5 6">DSM 45129</strain>
    </source>
</reference>
<accession>A0ABX8U408</accession>
<dbReference type="PANTHER" id="PTHR43132:SF2">
    <property type="entry name" value="ARSENICAL RESISTANCE OPERON REPRESSOR ARSR-RELATED"/>
    <property type="match status" value="1"/>
</dbReference>
<evidence type="ECO:0000259" key="4">
    <source>
        <dbReference type="PROSITE" id="PS50987"/>
    </source>
</evidence>
<dbReference type="PROSITE" id="PS50987">
    <property type="entry name" value="HTH_ARSR_2"/>
    <property type="match status" value="1"/>
</dbReference>
<keyword evidence="3" id="KW-0804">Transcription</keyword>
<dbReference type="EMBL" id="CP068985">
    <property type="protein sequence ID" value="QYC41626.1"/>
    <property type="molecule type" value="Genomic_DNA"/>
</dbReference>
<dbReference type="Gene3D" id="1.10.10.10">
    <property type="entry name" value="Winged helix-like DNA-binding domain superfamily/Winged helix DNA-binding domain"/>
    <property type="match status" value="1"/>
</dbReference>
<dbReference type="SMART" id="SM00418">
    <property type="entry name" value="HTH_ARSR"/>
    <property type="match status" value="1"/>
</dbReference>
<dbReference type="InterPro" id="IPR036390">
    <property type="entry name" value="WH_DNA-bd_sf"/>
</dbReference>
<dbReference type="PRINTS" id="PR00778">
    <property type="entry name" value="HTHARSR"/>
</dbReference>
<sequence length="141" mass="15384">MPRIRPARRTPAGRLWVLAEPGLIDYRRLTMNEKKGPLPRAEAEEYASWFKALADATRIQIVSLLAGRREPMSVGEIVAASGVGQSTVSHHLKILAEVRFVLVDKQGTSSLYRINENCVSCFPTAADVVMGNPVPAAPACE</sequence>
<dbReference type="InterPro" id="IPR011991">
    <property type="entry name" value="ArsR-like_HTH"/>
</dbReference>
<evidence type="ECO:0000256" key="1">
    <source>
        <dbReference type="ARBA" id="ARBA00023015"/>
    </source>
</evidence>
<dbReference type="CDD" id="cd00090">
    <property type="entry name" value="HTH_ARSR"/>
    <property type="match status" value="1"/>
</dbReference>
<evidence type="ECO:0000313" key="5">
    <source>
        <dbReference type="EMBL" id="QYC41626.1"/>
    </source>
</evidence>
<dbReference type="Pfam" id="PF01022">
    <property type="entry name" value="HTH_5"/>
    <property type="match status" value="1"/>
</dbReference>
<evidence type="ECO:0000256" key="2">
    <source>
        <dbReference type="ARBA" id="ARBA00023125"/>
    </source>
</evidence>
<proteinExistence type="predicted"/>